<evidence type="ECO:0000313" key="2">
    <source>
        <dbReference type="Proteomes" id="UP001497535"/>
    </source>
</evidence>
<evidence type="ECO:0000313" key="1">
    <source>
        <dbReference type="EMBL" id="CAK5082031.1"/>
    </source>
</evidence>
<reference evidence="1" key="1">
    <citation type="submission" date="2023-11" db="EMBL/GenBank/DDBJ databases">
        <authorList>
            <person name="Poullet M."/>
        </authorList>
    </citation>
    <scope>NUCLEOTIDE SEQUENCE</scope>
    <source>
        <strain evidence="1">E1834</strain>
    </source>
</reference>
<accession>A0ACB0ZT23</accession>
<proteinExistence type="predicted"/>
<dbReference type="EMBL" id="CAVMJV010000045">
    <property type="protein sequence ID" value="CAK5082031.1"/>
    <property type="molecule type" value="Genomic_DNA"/>
</dbReference>
<dbReference type="Proteomes" id="UP001497535">
    <property type="component" value="Unassembled WGS sequence"/>
</dbReference>
<sequence>MKLESFLIVLFFNWMLWTFVKTIPIRKSLAKHAEKDYTSNDVNKILNDGAESSVNPQIRKSKEMLKPKLKITKKDTDKGEGKVFNQMEYNKEYYQKNKEKLNENMRNYREQNKVKIIEQKRNYKSITNKDKKNKYNSIYYQKNKERIQKNKKIYCQKNKEKIRNRKKIYYQNNKGKLKEYQRKYKQRKKNNQSNNDEGTSFVNPRAEDFSNLVKLANVCEEEWNLFNQREEEYNNGEENQIEVEDPNKMHG</sequence>
<gene>
    <name evidence="1" type="ORF">MENTE1834_LOCUS29277</name>
</gene>
<organism evidence="1 2">
    <name type="scientific">Meloidogyne enterolobii</name>
    <name type="common">Root-knot nematode worm</name>
    <name type="synonym">Meloidogyne mayaguensis</name>
    <dbReference type="NCBI Taxonomy" id="390850"/>
    <lineage>
        <taxon>Eukaryota</taxon>
        <taxon>Metazoa</taxon>
        <taxon>Ecdysozoa</taxon>
        <taxon>Nematoda</taxon>
        <taxon>Chromadorea</taxon>
        <taxon>Rhabditida</taxon>
        <taxon>Tylenchina</taxon>
        <taxon>Tylenchomorpha</taxon>
        <taxon>Tylenchoidea</taxon>
        <taxon>Meloidogynidae</taxon>
        <taxon>Meloidogyninae</taxon>
        <taxon>Meloidogyne</taxon>
    </lineage>
</organism>
<keyword evidence="2" id="KW-1185">Reference proteome</keyword>
<comment type="caution">
    <text evidence="1">The sequence shown here is derived from an EMBL/GenBank/DDBJ whole genome shotgun (WGS) entry which is preliminary data.</text>
</comment>
<name>A0ACB0ZT23_MELEN</name>
<protein>
    <submittedName>
        <fullName evidence="1">Uncharacterized protein</fullName>
    </submittedName>
</protein>